<dbReference type="SUPFAM" id="SSF57924">
    <property type="entry name" value="Inhibitor of apoptosis (IAP) repeat"/>
    <property type="match status" value="1"/>
</dbReference>
<dbReference type="Gene3D" id="1.10.1170.10">
    <property type="entry name" value="Inhibitor Of Apoptosis Protein (2mihbC-IAP-1), Chain A"/>
    <property type="match status" value="1"/>
</dbReference>
<comment type="caution">
    <text evidence="1">The sequence shown here is derived from an EMBL/GenBank/DDBJ whole genome shotgun (WGS) entry which is preliminary data.</text>
</comment>
<protein>
    <submittedName>
        <fullName evidence="1">Uncharacterized protein</fullName>
    </submittedName>
</protein>
<feature type="non-terminal residue" evidence="1">
    <location>
        <position position="1"/>
    </location>
</feature>
<accession>A0A820SBV6</accession>
<dbReference type="PROSITE" id="PS50143">
    <property type="entry name" value="BIR_REPEAT_2"/>
    <property type="match status" value="1"/>
</dbReference>
<dbReference type="AlphaFoldDB" id="A0A820SBV6"/>
<sequence length="61" mass="6567">IKLEQLSSKLRTPGSGVLPLTMKPGIYTHNNLNAAGFQYTGNGDTARCKDCGLEVSNWKAT</sequence>
<organism evidence="1 2">
    <name type="scientific">Adineta steineri</name>
    <dbReference type="NCBI Taxonomy" id="433720"/>
    <lineage>
        <taxon>Eukaryota</taxon>
        <taxon>Metazoa</taxon>
        <taxon>Spiralia</taxon>
        <taxon>Gnathifera</taxon>
        <taxon>Rotifera</taxon>
        <taxon>Eurotatoria</taxon>
        <taxon>Bdelloidea</taxon>
        <taxon>Adinetida</taxon>
        <taxon>Adinetidae</taxon>
        <taxon>Adineta</taxon>
    </lineage>
</organism>
<gene>
    <name evidence="1" type="ORF">OXD698_LOCUS54351</name>
</gene>
<proteinExistence type="predicted"/>
<dbReference type="Proteomes" id="UP000663844">
    <property type="component" value="Unassembled WGS sequence"/>
</dbReference>
<reference evidence="1" key="1">
    <citation type="submission" date="2021-02" db="EMBL/GenBank/DDBJ databases">
        <authorList>
            <person name="Nowell W R."/>
        </authorList>
    </citation>
    <scope>NUCLEOTIDE SEQUENCE</scope>
</reference>
<name>A0A820SBV6_9BILA</name>
<evidence type="ECO:0000313" key="2">
    <source>
        <dbReference type="Proteomes" id="UP000663844"/>
    </source>
</evidence>
<dbReference type="InterPro" id="IPR001370">
    <property type="entry name" value="BIR_rpt"/>
</dbReference>
<evidence type="ECO:0000313" key="1">
    <source>
        <dbReference type="EMBL" id="CAF4450266.1"/>
    </source>
</evidence>
<feature type="non-terminal residue" evidence="1">
    <location>
        <position position="61"/>
    </location>
</feature>
<dbReference type="EMBL" id="CAJOAZ010032807">
    <property type="protein sequence ID" value="CAF4450266.1"/>
    <property type="molecule type" value="Genomic_DNA"/>
</dbReference>
<dbReference type="Pfam" id="PF00653">
    <property type="entry name" value="BIR"/>
    <property type="match status" value="1"/>
</dbReference>